<evidence type="ECO:0000256" key="4">
    <source>
        <dbReference type="ARBA" id="ARBA00023277"/>
    </source>
</evidence>
<dbReference type="InterPro" id="IPR035986">
    <property type="entry name" value="PKD_dom_sf"/>
</dbReference>
<dbReference type="InterPro" id="IPR036966">
    <property type="entry name" value="CBM3_sf"/>
</dbReference>
<dbReference type="SUPFAM" id="SSF49299">
    <property type="entry name" value="PKD domain"/>
    <property type="match status" value="1"/>
</dbReference>
<dbReference type="PROSITE" id="PS51173">
    <property type="entry name" value="CBM2"/>
    <property type="match status" value="1"/>
</dbReference>
<dbReference type="Proteomes" id="UP001569428">
    <property type="component" value="Unassembled WGS sequence"/>
</dbReference>
<dbReference type="InterPro" id="IPR001701">
    <property type="entry name" value="Glyco_hydro_9"/>
</dbReference>
<dbReference type="PANTHER" id="PTHR22298">
    <property type="entry name" value="ENDO-1,4-BETA-GLUCANASE"/>
    <property type="match status" value="1"/>
</dbReference>
<dbReference type="EC" id="3.2.1.4" evidence="8"/>
<keyword evidence="8" id="KW-0136">Cellulose degradation</keyword>
<dbReference type="InterPro" id="IPR008928">
    <property type="entry name" value="6-hairpin_glycosidase_sf"/>
</dbReference>
<dbReference type="InterPro" id="IPR022409">
    <property type="entry name" value="PKD/Chitinase_dom"/>
</dbReference>
<dbReference type="Gene3D" id="2.60.40.3440">
    <property type="match status" value="1"/>
</dbReference>
<dbReference type="Pfam" id="PF00942">
    <property type="entry name" value="CBM_3"/>
    <property type="match status" value="1"/>
</dbReference>
<dbReference type="PROSITE" id="PS51172">
    <property type="entry name" value="CBM3"/>
    <property type="match status" value="1"/>
</dbReference>
<feature type="domain" description="CBM2" evidence="11">
    <location>
        <begin position="923"/>
        <end position="1029"/>
    </location>
</feature>
<name>A0ABV4P7C6_9GAMM</name>
<evidence type="ECO:0000256" key="5">
    <source>
        <dbReference type="ARBA" id="ARBA00023295"/>
    </source>
</evidence>
<accession>A0ABV4P7C6</accession>
<comment type="catalytic activity">
    <reaction evidence="8">
        <text>Endohydrolysis of (1-&gt;4)-beta-D-glucosidic linkages in cellulose, lichenin and cereal beta-D-glucans.</text>
        <dbReference type="EC" id="3.2.1.4"/>
    </reaction>
</comment>
<evidence type="ECO:0000256" key="8">
    <source>
        <dbReference type="RuleBase" id="RU361166"/>
    </source>
</evidence>
<dbReference type="CDD" id="cd00146">
    <property type="entry name" value="PKD"/>
    <property type="match status" value="1"/>
</dbReference>
<dbReference type="Pfam" id="PF00553">
    <property type="entry name" value="CBM_2"/>
    <property type="match status" value="1"/>
</dbReference>
<keyword evidence="3" id="KW-1015">Disulfide bond</keyword>
<evidence type="ECO:0000313" key="13">
    <source>
        <dbReference type="Proteomes" id="UP001569428"/>
    </source>
</evidence>
<dbReference type="PROSITE" id="PS00698">
    <property type="entry name" value="GH9_3"/>
    <property type="match status" value="1"/>
</dbReference>
<dbReference type="RefSeq" id="WP_371841408.1">
    <property type="nucleotide sequence ID" value="NZ_JBGMEK010000111.1"/>
</dbReference>
<keyword evidence="6 7" id="KW-0624">Polysaccharide degradation</keyword>
<feature type="domain" description="CBM3" evidence="10">
    <location>
        <begin position="492"/>
        <end position="652"/>
    </location>
</feature>
<dbReference type="GO" id="GO:0016787">
    <property type="term" value="F:hydrolase activity"/>
    <property type="evidence" value="ECO:0007669"/>
    <property type="project" value="UniProtKB-KW"/>
</dbReference>
<dbReference type="InterPro" id="IPR012341">
    <property type="entry name" value="6hp_glycosidase-like_sf"/>
</dbReference>
<dbReference type="PROSITE" id="PS50093">
    <property type="entry name" value="PKD"/>
    <property type="match status" value="1"/>
</dbReference>
<feature type="domain" description="PKD" evidence="9">
    <location>
        <begin position="847"/>
        <end position="930"/>
    </location>
</feature>
<keyword evidence="4 7" id="KW-0119">Carbohydrate metabolism</keyword>
<dbReference type="InterPro" id="IPR012291">
    <property type="entry name" value="CBM2_carb-bd_dom_sf"/>
</dbReference>
<comment type="similarity">
    <text evidence="7 8">Belongs to the glycosyl hydrolase 9 (cellulase E) family.</text>
</comment>
<evidence type="ECO:0000259" key="9">
    <source>
        <dbReference type="PROSITE" id="PS50093"/>
    </source>
</evidence>
<reference evidence="12 13" key="1">
    <citation type="submission" date="2024-08" db="EMBL/GenBank/DDBJ databases">
        <authorList>
            <person name="Ishaq N."/>
        </authorList>
    </citation>
    <scope>NUCLEOTIDE SEQUENCE [LARGE SCALE GENOMIC DNA]</scope>
    <source>
        <strain evidence="12 13">DSM 18651</strain>
    </source>
</reference>
<organism evidence="12 13">
    <name type="scientific">Microbulbifer epialgicus</name>
    <dbReference type="NCBI Taxonomy" id="393907"/>
    <lineage>
        <taxon>Bacteria</taxon>
        <taxon>Pseudomonadati</taxon>
        <taxon>Pseudomonadota</taxon>
        <taxon>Gammaproteobacteria</taxon>
        <taxon>Cellvibrionales</taxon>
        <taxon>Microbulbiferaceae</taxon>
        <taxon>Microbulbifer</taxon>
    </lineage>
</organism>
<dbReference type="InterPro" id="IPR001919">
    <property type="entry name" value="CBD2"/>
</dbReference>
<dbReference type="Gene3D" id="2.60.40.710">
    <property type="entry name" value="Endoglucanase-like"/>
    <property type="match status" value="1"/>
</dbReference>
<dbReference type="SUPFAM" id="SSF49384">
    <property type="entry name" value="Carbohydrate-binding domain"/>
    <property type="match status" value="2"/>
</dbReference>
<keyword evidence="1" id="KW-0732">Signal</keyword>
<dbReference type="SUPFAM" id="SSF48208">
    <property type="entry name" value="Six-hairpin glycosidases"/>
    <property type="match status" value="1"/>
</dbReference>
<keyword evidence="2 7" id="KW-0378">Hydrolase</keyword>
<dbReference type="PROSITE" id="PS00561">
    <property type="entry name" value="CBM2_A"/>
    <property type="match status" value="1"/>
</dbReference>
<dbReference type="Gene3D" id="2.60.40.290">
    <property type="match status" value="1"/>
</dbReference>
<evidence type="ECO:0000256" key="3">
    <source>
        <dbReference type="ARBA" id="ARBA00023157"/>
    </source>
</evidence>
<keyword evidence="13" id="KW-1185">Reference proteome</keyword>
<comment type="caution">
    <text evidence="12">The sequence shown here is derived from an EMBL/GenBank/DDBJ whole genome shotgun (WGS) entry which is preliminary data.</text>
</comment>
<evidence type="ECO:0000259" key="10">
    <source>
        <dbReference type="PROSITE" id="PS51172"/>
    </source>
</evidence>
<evidence type="ECO:0000259" key="11">
    <source>
        <dbReference type="PROSITE" id="PS51173"/>
    </source>
</evidence>
<evidence type="ECO:0000256" key="6">
    <source>
        <dbReference type="ARBA" id="ARBA00023326"/>
    </source>
</evidence>
<dbReference type="SMART" id="SM01067">
    <property type="entry name" value="CBM_3"/>
    <property type="match status" value="1"/>
</dbReference>
<dbReference type="Pfam" id="PF00759">
    <property type="entry name" value="Glyco_hydro_9"/>
    <property type="match status" value="1"/>
</dbReference>
<dbReference type="EMBL" id="JBGMEK010000111">
    <property type="protein sequence ID" value="MFA0813595.1"/>
    <property type="molecule type" value="Genomic_DNA"/>
</dbReference>
<dbReference type="InterPro" id="IPR000601">
    <property type="entry name" value="PKD_dom"/>
</dbReference>
<evidence type="ECO:0000256" key="1">
    <source>
        <dbReference type="ARBA" id="ARBA00022729"/>
    </source>
</evidence>
<dbReference type="InterPro" id="IPR033126">
    <property type="entry name" value="Glyco_hydro_9_Asp/Glu_AS"/>
</dbReference>
<gene>
    <name evidence="12" type="ORF">ACCI49_22150</name>
</gene>
<evidence type="ECO:0000256" key="7">
    <source>
        <dbReference type="PROSITE-ProRule" id="PRU10060"/>
    </source>
</evidence>
<dbReference type="InterPro" id="IPR008965">
    <property type="entry name" value="CBM2/CBM3_carb-bd_dom_sf"/>
</dbReference>
<dbReference type="InterPro" id="IPR001956">
    <property type="entry name" value="CBM3"/>
</dbReference>
<dbReference type="Pfam" id="PF17963">
    <property type="entry name" value="Big_9"/>
    <property type="match status" value="1"/>
</dbReference>
<dbReference type="InterPro" id="IPR018366">
    <property type="entry name" value="CBM2_CS"/>
</dbReference>
<dbReference type="SMART" id="SM00089">
    <property type="entry name" value="PKD"/>
    <property type="match status" value="1"/>
</dbReference>
<proteinExistence type="inferred from homology"/>
<dbReference type="Gene3D" id="1.50.10.10">
    <property type="match status" value="1"/>
</dbReference>
<evidence type="ECO:0000256" key="2">
    <source>
        <dbReference type="ARBA" id="ARBA00022801"/>
    </source>
</evidence>
<feature type="active site" evidence="7">
    <location>
        <position position="457"/>
    </location>
</feature>
<feature type="active site" evidence="7">
    <location>
        <position position="448"/>
    </location>
</feature>
<sequence>MKLSKLSTYIFIGVYTLYGGIAEAITVNYGEALQKSIYFYEAQQSGVLPPWNRVEWRGDSTLDDGADNNVDLSGGWYDAGDHVKFGFPMASAATMLAWGVVDYPQAYSQSGQIGHIKNNLRYIADYFVKAHPSPNILYGQVGTGSGDHACWGPVEVIHATSRSASERPSFPLSPNCPGSDLAGETAAALSAIAMVFSADDPSYSAQLINHAKELYTFAKTYLGKYSDCITDASGFYNSWSGYNDELVWSAIWLHRATGESSYLDAAIADYEHLSNEGQSSVKSYKWTQAWDDKSYGSYVLMTTLTDDPAYRADAERWLDYWTTGVNGERVNYTPGGLAQLDTWGATRYAANTSFVALVYSDYLKRLEPSNPRAETYYDFAVDQMEYIMGDNPNGIPYQIGMAPNGPKNPHHRTAHGSWSDNLQFPVESRHLLIGALVGGPGSGDAYEDDRGDYIANEVATDYNAGFTSALARLYLDFGGSPIPESQFPPKEIRDLEYYVEAKINSSGPRYIEIGSLVHNHSAWPAKVATDLKFRYWVDLSKEFSLGYSLSDITVSAAYSQAKSVSQLKPWGNPQDDIYYTEVSFDGIEVFPGGQSESKKEVQFRISLPTNNNQPEWDNGEDPSWDSYSNTHVQAPKIALYDGDQLVWGEEPSAPCGGSTGINCPPTAQDIDVDTAYQTAATITFNADDIDGQVVSFNASSPANGTLSGSGDSRVYTPADQFYGQDSFTYTAIDNQGDISNTATVTINVEEPIIPVVNIISPADGSEVYIDSRVTVNFNVSNAHAVNVLVNGAQVTTGVSGPSTVITSPLSVGSFMVELVAIDAQGNSVGASDSIALNAILPPSNTPPIASFTKNTNGLTVFVDGSASSDADGDTLSYQWNFGDNSNGSGKVTEHSYAGEGQYTIVLTVSDGIDSHSAERVISVTAPPAGATCDYFIESDWNSGFVVKIHITNQSTEIIGDWQISWQLPAGLGLSNAWSANVTGNNPFTAVPLDWNRTIEPGQSVEFGFQGTKSVDKPVPQFELTGNVCQ</sequence>
<keyword evidence="5 7" id="KW-0326">Glycosidase</keyword>
<dbReference type="Gene3D" id="2.60.40.10">
    <property type="entry name" value="Immunoglobulins"/>
    <property type="match status" value="2"/>
</dbReference>
<dbReference type="Pfam" id="PF18911">
    <property type="entry name" value="PKD_4"/>
    <property type="match status" value="1"/>
</dbReference>
<dbReference type="InterPro" id="IPR013783">
    <property type="entry name" value="Ig-like_fold"/>
</dbReference>
<protein>
    <recommendedName>
        <fullName evidence="8">Endoglucanase</fullName>
        <ecNumber evidence="8">3.2.1.4</ecNumber>
    </recommendedName>
</protein>
<evidence type="ECO:0000313" key="12">
    <source>
        <dbReference type="EMBL" id="MFA0813595.1"/>
    </source>
</evidence>
<dbReference type="SMART" id="SM00637">
    <property type="entry name" value="CBD_II"/>
    <property type="match status" value="1"/>
</dbReference>